<feature type="region of interest" description="Disordered" evidence="1">
    <location>
        <begin position="1"/>
        <end position="27"/>
    </location>
</feature>
<keyword evidence="3" id="KW-1185">Reference proteome</keyword>
<feature type="compositionally biased region" description="Basic and acidic residues" evidence="1">
    <location>
        <begin position="1"/>
        <end position="21"/>
    </location>
</feature>
<accession>A0ABC8V0L8</accession>
<reference evidence="2 3" key="1">
    <citation type="submission" date="2024-02" db="EMBL/GenBank/DDBJ databases">
        <authorList>
            <person name="Vignale AGUSTIN F."/>
            <person name="Sosa J E."/>
            <person name="Modenutti C."/>
        </authorList>
    </citation>
    <scope>NUCLEOTIDE SEQUENCE [LARGE SCALE GENOMIC DNA]</scope>
</reference>
<evidence type="ECO:0000256" key="1">
    <source>
        <dbReference type="SAM" id="MobiDB-lite"/>
    </source>
</evidence>
<sequence>MVVEPRDVVGSRADRSSESRETTGASMNPMRTLWPAIAANFKAMWVNLRPSIFGTGMLAGAGVHSAVKLPEGDVNSHYKPSAAHSFRM</sequence>
<dbReference type="Proteomes" id="UP001642360">
    <property type="component" value="Unassembled WGS sequence"/>
</dbReference>
<gene>
    <name evidence="2" type="ORF">ILEXP_LOCUS57324</name>
</gene>
<evidence type="ECO:0000313" key="2">
    <source>
        <dbReference type="EMBL" id="CAK9186819.1"/>
    </source>
</evidence>
<dbReference type="EMBL" id="CAUOFW020009724">
    <property type="protein sequence ID" value="CAK9186819.1"/>
    <property type="molecule type" value="Genomic_DNA"/>
</dbReference>
<evidence type="ECO:0000313" key="3">
    <source>
        <dbReference type="Proteomes" id="UP001642360"/>
    </source>
</evidence>
<name>A0ABC8V0L8_9AQUA</name>
<protein>
    <submittedName>
        <fullName evidence="2">Uncharacterized protein</fullName>
    </submittedName>
</protein>
<dbReference type="AlphaFoldDB" id="A0ABC8V0L8"/>
<comment type="caution">
    <text evidence="2">The sequence shown here is derived from an EMBL/GenBank/DDBJ whole genome shotgun (WGS) entry which is preliminary data.</text>
</comment>
<proteinExistence type="predicted"/>
<organism evidence="2 3">
    <name type="scientific">Ilex paraguariensis</name>
    <name type="common">yerba mate</name>
    <dbReference type="NCBI Taxonomy" id="185542"/>
    <lineage>
        <taxon>Eukaryota</taxon>
        <taxon>Viridiplantae</taxon>
        <taxon>Streptophyta</taxon>
        <taxon>Embryophyta</taxon>
        <taxon>Tracheophyta</taxon>
        <taxon>Spermatophyta</taxon>
        <taxon>Magnoliopsida</taxon>
        <taxon>eudicotyledons</taxon>
        <taxon>Gunneridae</taxon>
        <taxon>Pentapetalae</taxon>
        <taxon>asterids</taxon>
        <taxon>campanulids</taxon>
        <taxon>Aquifoliales</taxon>
        <taxon>Aquifoliaceae</taxon>
        <taxon>Ilex</taxon>
    </lineage>
</organism>